<dbReference type="AlphaFoldDB" id="A0A6P2K158"/>
<dbReference type="RefSeq" id="WP_420868022.1">
    <property type="nucleotide sequence ID" value="NZ_CABVPN010000010.1"/>
</dbReference>
<accession>A0A6P2K158</accession>
<dbReference type="Proteomes" id="UP000494125">
    <property type="component" value="Unassembled WGS sequence"/>
</dbReference>
<evidence type="ECO:0000313" key="2">
    <source>
        <dbReference type="EMBL" id="VWB50703.1"/>
    </source>
</evidence>
<organism evidence="2 3">
    <name type="scientific">Burkholderia diffusa</name>
    <dbReference type="NCBI Taxonomy" id="488732"/>
    <lineage>
        <taxon>Bacteria</taxon>
        <taxon>Pseudomonadati</taxon>
        <taxon>Pseudomonadota</taxon>
        <taxon>Betaproteobacteria</taxon>
        <taxon>Burkholderiales</taxon>
        <taxon>Burkholderiaceae</taxon>
        <taxon>Burkholderia</taxon>
        <taxon>Burkholderia cepacia complex</taxon>
    </lineage>
</organism>
<evidence type="ECO:0000256" key="1">
    <source>
        <dbReference type="SAM" id="Phobius"/>
    </source>
</evidence>
<gene>
    <name evidence="2" type="ORF">BDI24065_02321</name>
</gene>
<sequence length="63" mass="6161">MSSLLACDLAQALAHVPPSAARTLANAAPVAFARGFAAALTASGVLAAAAIACKLLAQPMRDA</sequence>
<name>A0A6P2K158_9BURK</name>
<keyword evidence="1" id="KW-1133">Transmembrane helix</keyword>
<dbReference type="GeneID" id="93027398"/>
<dbReference type="EMBL" id="CABVPN010000010">
    <property type="protein sequence ID" value="VWB50703.1"/>
    <property type="molecule type" value="Genomic_DNA"/>
</dbReference>
<feature type="transmembrane region" description="Helical" evidence="1">
    <location>
        <begin position="37"/>
        <end position="57"/>
    </location>
</feature>
<reference evidence="2 3" key="1">
    <citation type="submission" date="2019-09" db="EMBL/GenBank/DDBJ databases">
        <authorList>
            <person name="Depoorter E."/>
        </authorList>
    </citation>
    <scope>NUCLEOTIDE SEQUENCE [LARGE SCALE GENOMIC DNA]</scope>
    <source>
        <strain evidence="2">LMG 24065</strain>
    </source>
</reference>
<keyword evidence="1" id="KW-0472">Membrane</keyword>
<keyword evidence="1" id="KW-0812">Transmembrane</keyword>
<evidence type="ECO:0000313" key="3">
    <source>
        <dbReference type="Proteomes" id="UP000494125"/>
    </source>
</evidence>
<protein>
    <submittedName>
        <fullName evidence="2">Major facilitator transporter</fullName>
    </submittedName>
</protein>
<proteinExistence type="predicted"/>
<keyword evidence="3" id="KW-1185">Reference proteome</keyword>